<dbReference type="AlphaFoldDB" id="A0A067T8Z4"/>
<dbReference type="HOGENOM" id="CLU_2638234_0_0_1"/>
<name>A0A067T8Z4_GALM3</name>
<proteinExistence type="predicted"/>
<dbReference type="Proteomes" id="UP000027222">
    <property type="component" value="Unassembled WGS sequence"/>
</dbReference>
<evidence type="ECO:0000313" key="2">
    <source>
        <dbReference type="Proteomes" id="UP000027222"/>
    </source>
</evidence>
<accession>A0A067T8Z4</accession>
<sequence length="77" mass="8663">MIRTFLLCPFPDGGSSTNVRLDFRARWVTGPTSQHHGDQYSNPYPPATPALSILVLRSPSSYVLVSSRSLYLYLQDF</sequence>
<reference evidence="2" key="1">
    <citation type="journal article" date="2014" name="Proc. Natl. Acad. Sci. U.S.A.">
        <title>Extensive sampling of basidiomycete genomes demonstrates inadequacy of the white-rot/brown-rot paradigm for wood decay fungi.</title>
        <authorList>
            <person name="Riley R."/>
            <person name="Salamov A.A."/>
            <person name="Brown D.W."/>
            <person name="Nagy L.G."/>
            <person name="Floudas D."/>
            <person name="Held B.W."/>
            <person name="Levasseur A."/>
            <person name="Lombard V."/>
            <person name="Morin E."/>
            <person name="Otillar R."/>
            <person name="Lindquist E.A."/>
            <person name="Sun H."/>
            <person name="LaButti K.M."/>
            <person name="Schmutz J."/>
            <person name="Jabbour D."/>
            <person name="Luo H."/>
            <person name="Baker S.E."/>
            <person name="Pisabarro A.G."/>
            <person name="Walton J.D."/>
            <person name="Blanchette R.A."/>
            <person name="Henrissat B."/>
            <person name="Martin F."/>
            <person name="Cullen D."/>
            <person name="Hibbett D.S."/>
            <person name="Grigoriev I.V."/>
        </authorList>
    </citation>
    <scope>NUCLEOTIDE SEQUENCE [LARGE SCALE GENOMIC DNA]</scope>
    <source>
        <strain evidence="2">CBS 339.88</strain>
    </source>
</reference>
<gene>
    <name evidence="1" type="ORF">GALMADRAFT_223781</name>
</gene>
<organism evidence="1 2">
    <name type="scientific">Galerina marginata (strain CBS 339.88)</name>
    <dbReference type="NCBI Taxonomy" id="685588"/>
    <lineage>
        <taxon>Eukaryota</taxon>
        <taxon>Fungi</taxon>
        <taxon>Dikarya</taxon>
        <taxon>Basidiomycota</taxon>
        <taxon>Agaricomycotina</taxon>
        <taxon>Agaricomycetes</taxon>
        <taxon>Agaricomycetidae</taxon>
        <taxon>Agaricales</taxon>
        <taxon>Agaricineae</taxon>
        <taxon>Strophariaceae</taxon>
        <taxon>Galerina</taxon>
    </lineage>
</organism>
<keyword evidence="2" id="KW-1185">Reference proteome</keyword>
<dbReference type="EMBL" id="KL142373">
    <property type="protein sequence ID" value="KDR79680.1"/>
    <property type="molecule type" value="Genomic_DNA"/>
</dbReference>
<evidence type="ECO:0000313" key="1">
    <source>
        <dbReference type="EMBL" id="KDR79680.1"/>
    </source>
</evidence>
<protein>
    <submittedName>
        <fullName evidence="1">Uncharacterized protein</fullName>
    </submittedName>
</protein>